<dbReference type="EMBL" id="CP136865">
    <property type="protein sequence ID" value="WOJ95866.1"/>
    <property type="molecule type" value="Genomic_DNA"/>
</dbReference>
<dbReference type="RefSeq" id="WP_407326558.1">
    <property type="nucleotide sequence ID" value="NZ_CP136865.1"/>
</dbReference>
<keyword evidence="3" id="KW-1185">Reference proteome</keyword>
<reference evidence="2 3" key="1">
    <citation type="submission" date="2023-10" db="EMBL/GenBank/DDBJ databases">
        <title>Two novel species belonging to the OM43/NOR5 clade.</title>
        <authorList>
            <person name="Park M."/>
        </authorList>
    </citation>
    <scope>NUCLEOTIDE SEQUENCE [LARGE SCALE GENOMIC DNA]</scope>
    <source>
        <strain evidence="2 3">IMCC45268</strain>
    </source>
</reference>
<dbReference type="Proteomes" id="UP001626549">
    <property type="component" value="Chromosome"/>
</dbReference>
<dbReference type="InterPro" id="IPR027417">
    <property type="entry name" value="P-loop_NTPase"/>
</dbReference>
<dbReference type="InterPro" id="IPR019925">
    <property type="entry name" value="DNA_repair_protein_predicted"/>
</dbReference>
<accession>A0ABZ0ICV1</accession>
<gene>
    <name evidence="2" type="ORF">R0137_11495</name>
</gene>
<sequence length="885" mass="99667">MSLRPLFTHIDSIADLLAEGTAILTPNRRLSRAVREAETQYRLANGVQVWTSSTILPLRQYWIERWRIAVTRGLIPPANVVDTTAQRLIWRRVIDADSQGSFSLLSPARAATLCQEASERLALWRINLDDPATRQSFSFDEDSRAFLRWEENFRKALNELDGITPEQALEQLLNCSAALDQAVALLNQDDLPPLHQALCEASPAWKNIQTASSAGSILPVRAFSDPRGELQMAAKWCREKYESDPEGRYAVVLSDMHNDRDRLEFYLRQEFGCLTQNYSSLPVNFATGFRLDRVPLIRDALRILELSVSEVSIETVIAVVQSRFVKPFAFRADQRERSIRRLRELAKDKVPQRVLRSVLDELFDKDEAPAPWDTVLQLEANGAWQKRPRSPSQWLEPFKAVLNAWGWTLGATLDSLEYQQAVQWQEALDTFASLDAFSGALTLPEAIQGLRDVLSEQQFQPRTDDNAVQVLGPLETTGLHFDALWITGMSADRWPAVAHANPYLPHALQRQQGMPHADAAWERRWASARWEQWLQGSNELQTSYVSLLDGTEALPSPLLLDIPQAPEIEEWSADSRWLKQSSSAVFAEVSWDEVPVGKKERAAQGVGTGVLEQQSACPFQAFATARLGAVPLPTPAVGLLASERGTLLHRALFELWGEFQNREGLLALTAEQLDALIDKAVNYAEQGIQKERLDVLGGETLWLERRRLSSVLSRWLALEQDRSEDFAVIAREESREHELAGLRLRMRLDRVDELSDGSRLIIDYKSGALGTVNQWLGERPSRPQLPLYALLEPLAEGISYASLKPGAEGFKGIGEREFEDGIANAEKFLEEGEQGGIGVLRERWKHALTLLAEEFLEGHSVVNPTDEACRYCQRFELCRLGEQQS</sequence>
<feature type="domain" description="PD-(D/E)XK endonuclease-like" evidence="1">
    <location>
        <begin position="611"/>
        <end position="879"/>
    </location>
</feature>
<dbReference type="SUPFAM" id="SSF52540">
    <property type="entry name" value="P-loop containing nucleoside triphosphate hydrolases"/>
    <property type="match status" value="1"/>
</dbReference>
<dbReference type="InterPro" id="IPR011604">
    <property type="entry name" value="PDDEXK-like_dom_sf"/>
</dbReference>
<dbReference type="InterPro" id="IPR038726">
    <property type="entry name" value="PDDEXK_AddAB-type"/>
</dbReference>
<dbReference type="NCBIfam" id="TIGR03623">
    <property type="entry name" value="probable DNA repair protein"/>
    <property type="match status" value="1"/>
</dbReference>
<protein>
    <submittedName>
        <fullName evidence="2">PD-(D/E)XK nuclease family protein</fullName>
    </submittedName>
</protein>
<proteinExistence type="predicted"/>
<evidence type="ECO:0000313" key="2">
    <source>
        <dbReference type="EMBL" id="WOJ95866.1"/>
    </source>
</evidence>
<dbReference type="Pfam" id="PF12705">
    <property type="entry name" value="PDDEXK_1"/>
    <property type="match status" value="1"/>
</dbReference>
<evidence type="ECO:0000259" key="1">
    <source>
        <dbReference type="Pfam" id="PF12705"/>
    </source>
</evidence>
<evidence type="ECO:0000313" key="3">
    <source>
        <dbReference type="Proteomes" id="UP001626549"/>
    </source>
</evidence>
<name>A0ABZ0ICV1_9GAMM</name>
<dbReference type="Gene3D" id="3.90.320.10">
    <property type="match status" value="1"/>
</dbReference>
<organism evidence="2 3">
    <name type="scientific">Congregibacter brevis</name>
    <dbReference type="NCBI Taxonomy" id="3081201"/>
    <lineage>
        <taxon>Bacteria</taxon>
        <taxon>Pseudomonadati</taxon>
        <taxon>Pseudomonadota</taxon>
        <taxon>Gammaproteobacteria</taxon>
        <taxon>Cellvibrionales</taxon>
        <taxon>Halieaceae</taxon>
        <taxon>Congregibacter</taxon>
    </lineage>
</organism>